<dbReference type="Proteomes" id="UP001438707">
    <property type="component" value="Unassembled WGS sequence"/>
</dbReference>
<name>A0AAW1SFI8_9CHLO</name>
<sequence length="125" mass="14170">MNTFVEYSHVCDNISVYRISQQQDANVASERVGAWTWCREGAQKILQLAAWVVQIPAQAFSTQRPAAREHSIFTRRSETTLGSYKELKACTVSITYSFRSLTCRLALEWQKPEPNSVLGLKLLST</sequence>
<gene>
    <name evidence="1" type="ORF">WJX74_002117</name>
</gene>
<comment type="caution">
    <text evidence="1">The sequence shown here is derived from an EMBL/GenBank/DDBJ whole genome shotgun (WGS) entry which is preliminary data.</text>
</comment>
<protein>
    <submittedName>
        <fullName evidence="1">Uncharacterized protein</fullName>
    </submittedName>
</protein>
<proteinExistence type="predicted"/>
<dbReference type="AlphaFoldDB" id="A0AAW1SFI8"/>
<evidence type="ECO:0000313" key="2">
    <source>
        <dbReference type="Proteomes" id="UP001438707"/>
    </source>
</evidence>
<accession>A0AAW1SFI8</accession>
<dbReference type="EMBL" id="JALJOS010000001">
    <property type="protein sequence ID" value="KAK9844408.1"/>
    <property type="molecule type" value="Genomic_DNA"/>
</dbReference>
<reference evidence="1 2" key="1">
    <citation type="journal article" date="2024" name="Nat. Commun.">
        <title>Phylogenomics reveals the evolutionary origins of lichenization in chlorophyte algae.</title>
        <authorList>
            <person name="Puginier C."/>
            <person name="Libourel C."/>
            <person name="Otte J."/>
            <person name="Skaloud P."/>
            <person name="Haon M."/>
            <person name="Grisel S."/>
            <person name="Petersen M."/>
            <person name="Berrin J.G."/>
            <person name="Delaux P.M."/>
            <person name="Dal Grande F."/>
            <person name="Keller J."/>
        </authorList>
    </citation>
    <scope>NUCLEOTIDE SEQUENCE [LARGE SCALE GENOMIC DNA]</scope>
    <source>
        <strain evidence="1 2">SAG 2145</strain>
    </source>
</reference>
<evidence type="ECO:0000313" key="1">
    <source>
        <dbReference type="EMBL" id="KAK9844408.1"/>
    </source>
</evidence>
<organism evidence="1 2">
    <name type="scientific">Apatococcus lobatus</name>
    <dbReference type="NCBI Taxonomy" id="904363"/>
    <lineage>
        <taxon>Eukaryota</taxon>
        <taxon>Viridiplantae</taxon>
        <taxon>Chlorophyta</taxon>
        <taxon>core chlorophytes</taxon>
        <taxon>Trebouxiophyceae</taxon>
        <taxon>Chlorellales</taxon>
        <taxon>Chlorellaceae</taxon>
        <taxon>Apatococcus</taxon>
    </lineage>
</organism>
<keyword evidence="2" id="KW-1185">Reference proteome</keyword>